<protein>
    <submittedName>
        <fullName evidence="1">Glycosyltransferase family 4 protein</fullName>
    </submittedName>
</protein>
<organism evidence="1 2">
    <name type="scientific">Robiginitalea marina</name>
    <dbReference type="NCBI Taxonomy" id="2954105"/>
    <lineage>
        <taxon>Bacteria</taxon>
        <taxon>Pseudomonadati</taxon>
        <taxon>Bacteroidota</taxon>
        <taxon>Flavobacteriia</taxon>
        <taxon>Flavobacteriales</taxon>
        <taxon>Flavobacteriaceae</taxon>
        <taxon>Robiginitalea</taxon>
    </lineage>
</organism>
<sequence length="413" mass="46336">MDPETPENEKLLVIGHQWPEPRATAAGVRIIQLLRSFQQSGCEITFASAASPGLYGTPLEAMGIRMLPIRLNHDSFDRFLAKERFDAVLFDRFMTEEQFGWRVREVLPKARLVLDTEDLHALRHSREKALARGMAWQAEDWVADPLFPRELASIFRCDLSLIISRAEMDLLLTHLPSLEGKLFYCPFQMPQETGRQPSHGEREGFLFVGNGRHRPNLDAIAVLREHIWPALSAELPGVPIHICGAYLPQAILDLHAPELGFEVLGWVPDLRPVMQGARLQLAPLRFGAGIKGKLLSALSFGLPTLTSSVGWEGILEADPQSPWRADSPGEFTKKAVALYRDQALWDQCLRALSEAAAPHYGTGRLDLALGQVSKRPGKAGKEALIIQRLLRDQAFDRLRYLSKWIEAKESHQN</sequence>
<reference evidence="1 2" key="1">
    <citation type="submission" date="2022-06" db="EMBL/GenBank/DDBJ databases">
        <authorList>
            <person name="Xuan X."/>
        </authorList>
    </citation>
    <scope>NUCLEOTIDE SEQUENCE [LARGE SCALE GENOMIC DNA]</scope>
    <source>
        <strain evidence="1 2">2V75</strain>
    </source>
</reference>
<comment type="caution">
    <text evidence="1">The sequence shown here is derived from an EMBL/GenBank/DDBJ whole genome shotgun (WGS) entry which is preliminary data.</text>
</comment>
<gene>
    <name evidence="1" type="ORF">NG653_01640</name>
</gene>
<keyword evidence="2" id="KW-1185">Reference proteome</keyword>
<evidence type="ECO:0000313" key="2">
    <source>
        <dbReference type="Proteomes" id="UP001206312"/>
    </source>
</evidence>
<dbReference type="Gene3D" id="3.40.50.2000">
    <property type="entry name" value="Glycogen Phosphorylase B"/>
    <property type="match status" value="1"/>
</dbReference>
<dbReference type="SUPFAM" id="SSF53756">
    <property type="entry name" value="UDP-Glycosyltransferase/glycogen phosphorylase"/>
    <property type="match status" value="1"/>
</dbReference>
<proteinExistence type="predicted"/>
<dbReference type="RefSeq" id="WP_252739913.1">
    <property type="nucleotide sequence ID" value="NZ_JAMXIB010000001.1"/>
</dbReference>
<dbReference type="EMBL" id="JAMXIB010000001">
    <property type="protein sequence ID" value="MCO5723539.1"/>
    <property type="molecule type" value="Genomic_DNA"/>
</dbReference>
<dbReference type="Proteomes" id="UP001206312">
    <property type="component" value="Unassembled WGS sequence"/>
</dbReference>
<evidence type="ECO:0000313" key="1">
    <source>
        <dbReference type="EMBL" id="MCO5723539.1"/>
    </source>
</evidence>
<accession>A0ABT1AV41</accession>
<name>A0ABT1AV41_9FLAO</name>
<dbReference type="Pfam" id="PF13692">
    <property type="entry name" value="Glyco_trans_1_4"/>
    <property type="match status" value="1"/>
</dbReference>